<reference evidence="2 3" key="1">
    <citation type="submission" date="2016-10" db="EMBL/GenBank/DDBJ databases">
        <authorList>
            <person name="de Groot N.N."/>
        </authorList>
    </citation>
    <scope>NUCLEOTIDE SEQUENCE [LARGE SCALE GENOMIC DNA]</scope>
    <source>
        <strain evidence="2 3">DSM 22024</strain>
    </source>
</reference>
<accession>A0A1H1P2I5</accession>
<dbReference type="STRING" id="117157.SAMN04489717_1445"/>
<dbReference type="GO" id="GO:0032259">
    <property type="term" value="P:methylation"/>
    <property type="evidence" value="ECO:0007669"/>
    <property type="project" value="UniProtKB-KW"/>
</dbReference>
<evidence type="ECO:0000313" key="3">
    <source>
        <dbReference type="Proteomes" id="UP000198983"/>
    </source>
</evidence>
<sequence length="212" mass="23588">MSRSARNLVDYWDRRASSYDTKMAGAERRFLTDSRRWVCARARGSTLEVAVGTGANLRHYPRNVDLTAIDWSPGMLDAARHQAKQIGRPVTFHHADAGALPFPAETFDTVVATFSLCCVPDERAALVEALRVLRPAGRLLLADHVVSSTWWLRAVQHVVEVASVPLQGERYTRRPVTTLAGLGVSIEESERLTLGMIERVHARRSPAEHLPN</sequence>
<dbReference type="InterPro" id="IPR013216">
    <property type="entry name" value="Methyltransf_11"/>
</dbReference>
<dbReference type="RefSeq" id="WP_092651756.1">
    <property type="nucleotide sequence ID" value="NZ_LT629732.1"/>
</dbReference>
<keyword evidence="2" id="KW-0808">Transferase</keyword>
<dbReference type="SUPFAM" id="SSF53335">
    <property type="entry name" value="S-adenosyl-L-methionine-dependent methyltransferases"/>
    <property type="match status" value="1"/>
</dbReference>
<dbReference type="AlphaFoldDB" id="A0A1H1P2I5"/>
<dbReference type="PANTHER" id="PTHR45036:SF1">
    <property type="entry name" value="METHYLTRANSFERASE LIKE 7A"/>
    <property type="match status" value="1"/>
</dbReference>
<evidence type="ECO:0000259" key="1">
    <source>
        <dbReference type="Pfam" id="PF08241"/>
    </source>
</evidence>
<dbReference type="OrthoDB" id="65624at2"/>
<protein>
    <submittedName>
        <fullName evidence="2">Methyltransferase domain-containing protein</fullName>
    </submittedName>
</protein>
<dbReference type="PANTHER" id="PTHR45036">
    <property type="entry name" value="METHYLTRANSFERASE LIKE 7B"/>
    <property type="match status" value="1"/>
</dbReference>
<name>A0A1H1P2I5_9ACTN</name>
<evidence type="ECO:0000313" key="2">
    <source>
        <dbReference type="EMBL" id="SDS04799.1"/>
    </source>
</evidence>
<dbReference type="Proteomes" id="UP000198983">
    <property type="component" value="Chromosome I"/>
</dbReference>
<dbReference type="Gene3D" id="3.40.50.150">
    <property type="entry name" value="Vaccinia Virus protein VP39"/>
    <property type="match status" value="1"/>
</dbReference>
<gene>
    <name evidence="2" type="ORF">SAMN04489717_1445</name>
</gene>
<keyword evidence="2" id="KW-0489">Methyltransferase</keyword>
<dbReference type="InterPro" id="IPR029063">
    <property type="entry name" value="SAM-dependent_MTases_sf"/>
</dbReference>
<keyword evidence="3" id="KW-1185">Reference proteome</keyword>
<feature type="domain" description="Methyltransferase type 11" evidence="1">
    <location>
        <begin position="47"/>
        <end position="140"/>
    </location>
</feature>
<dbReference type="Pfam" id="PF08241">
    <property type="entry name" value="Methyltransf_11"/>
    <property type="match status" value="1"/>
</dbReference>
<dbReference type="InterPro" id="IPR052356">
    <property type="entry name" value="Thiol_S-MT"/>
</dbReference>
<dbReference type="GO" id="GO:0008757">
    <property type="term" value="F:S-adenosylmethionine-dependent methyltransferase activity"/>
    <property type="evidence" value="ECO:0007669"/>
    <property type="project" value="InterPro"/>
</dbReference>
<organism evidence="2 3">
    <name type="scientific">Actinopolymorpha singaporensis</name>
    <dbReference type="NCBI Taxonomy" id="117157"/>
    <lineage>
        <taxon>Bacteria</taxon>
        <taxon>Bacillati</taxon>
        <taxon>Actinomycetota</taxon>
        <taxon>Actinomycetes</taxon>
        <taxon>Propionibacteriales</taxon>
        <taxon>Actinopolymorphaceae</taxon>
        <taxon>Actinopolymorpha</taxon>
    </lineage>
</organism>
<proteinExistence type="predicted"/>
<dbReference type="EMBL" id="LT629732">
    <property type="protein sequence ID" value="SDS04799.1"/>
    <property type="molecule type" value="Genomic_DNA"/>
</dbReference>
<dbReference type="CDD" id="cd02440">
    <property type="entry name" value="AdoMet_MTases"/>
    <property type="match status" value="1"/>
</dbReference>